<name>A0A835YW65_9STRA</name>
<dbReference type="Proteomes" id="UP000664859">
    <property type="component" value="Unassembled WGS sequence"/>
</dbReference>
<evidence type="ECO:0000313" key="3">
    <source>
        <dbReference type="Proteomes" id="UP000664859"/>
    </source>
</evidence>
<comment type="caution">
    <text evidence="2">The sequence shown here is derived from an EMBL/GenBank/DDBJ whole genome shotgun (WGS) entry which is preliminary data.</text>
</comment>
<evidence type="ECO:0000313" key="2">
    <source>
        <dbReference type="EMBL" id="KAG5182792.1"/>
    </source>
</evidence>
<evidence type="ECO:0000256" key="1">
    <source>
        <dbReference type="SAM" id="MobiDB-lite"/>
    </source>
</evidence>
<gene>
    <name evidence="2" type="ORF">JKP88DRAFT_245405</name>
</gene>
<feature type="compositionally biased region" description="Basic residues" evidence="1">
    <location>
        <begin position="243"/>
        <end position="272"/>
    </location>
</feature>
<dbReference type="EMBL" id="JAFCMP010000224">
    <property type="protein sequence ID" value="KAG5182792.1"/>
    <property type="molecule type" value="Genomic_DNA"/>
</dbReference>
<proteinExistence type="predicted"/>
<protein>
    <submittedName>
        <fullName evidence="2">Uncharacterized protein</fullName>
    </submittedName>
</protein>
<reference evidence="2" key="1">
    <citation type="submission" date="2021-02" db="EMBL/GenBank/DDBJ databases">
        <title>First Annotated Genome of the Yellow-green Alga Tribonema minus.</title>
        <authorList>
            <person name="Mahan K.M."/>
        </authorList>
    </citation>
    <scope>NUCLEOTIDE SEQUENCE</scope>
    <source>
        <strain evidence="2">UTEX B ZZ1240</strain>
    </source>
</reference>
<feature type="region of interest" description="Disordered" evidence="1">
    <location>
        <begin position="242"/>
        <end position="272"/>
    </location>
</feature>
<dbReference type="AlphaFoldDB" id="A0A835YW65"/>
<keyword evidence="3" id="KW-1185">Reference proteome</keyword>
<sequence length="341" mass="37718">MTDGHQLKLLLVTSHHSHPGPHGLTKLPRRGYQVGYINEELGDVLEGEVAEGPNGVFRLQYVHREIGTEPATVAGGTPAAQEPLRALDHVVVTGVDPGQVLAFSAVTALGQRWRCENAAGFAANPPPQGATAEEVPGADYRVWAKSVRNEEGEAQRRGANRTAMHLRRSRTGTRAWAAISDSTPAPTVMVLRAYCTTWGQHADAMWGELLHPARRHQKFSRFRAQQPEAAIAKMAKRLAPIQRQHRPPGWKRAPARGRRYPRRREGKHRRWRETHRRPRRIIFFGACARFPACGRAAIPIKKLAAQLACRCPTLITPEPYSFFSCLVCGGPTQSGGDEFGP</sequence>
<organism evidence="2 3">
    <name type="scientific">Tribonema minus</name>
    <dbReference type="NCBI Taxonomy" id="303371"/>
    <lineage>
        <taxon>Eukaryota</taxon>
        <taxon>Sar</taxon>
        <taxon>Stramenopiles</taxon>
        <taxon>Ochrophyta</taxon>
        <taxon>PX clade</taxon>
        <taxon>Xanthophyceae</taxon>
        <taxon>Tribonematales</taxon>
        <taxon>Tribonemataceae</taxon>
        <taxon>Tribonema</taxon>
    </lineage>
</organism>
<accession>A0A835YW65</accession>